<dbReference type="InterPro" id="IPR031160">
    <property type="entry name" value="F_BAR_dom"/>
</dbReference>
<comment type="catalytic activity">
    <reaction evidence="8 9">
        <text>L-tyrosyl-[protein] + ATP = O-phospho-L-tyrosyl-[protein] + ADP + H(+)</text>
        <dbReference type="Rhea" id="RHEA:10596"/>
        <dbReference type="Rhea" id="RHEA-COMP:10136"/>
        <dbReference type="Rhea" id="RHEA-COMP:20101"/>
        <dbReference type="ChEBI" id="CHEBI:15378"/>
        <dbReference type="ChEBI" id="CHEBI:30616"/>
        <dbReference type="ChEBI" id="CHEBI:46858"/>
        <dbReference type="ChEBI" id="CHEBI:61978"/>
        <dbReference type="ChEBI" id="CHEBI:456216"/>
        <dbReference type="EC" id="2.7.10.2"/>
    </reaction>
</comment>
<keyword evidence="12" id="KW-0727">SH2 domain</keyword>
<evidence type="ECO:0000256" key="13">
    <source>
        <dbReference type="PROSITE-ProRule" id="PRU01077"/>
    </source>
</evidence>
<dbReference type="Gene3D" id="3.30.200.20">
    <property type="entry name" value="Phosphorylase Kinase, domain 1"/>
    <property type="match status" value="1"/>
</dbReference>
<evidence type="ECO:0000256" key="14">
    <source>
        <dbReference type="PROSITE-ProRule" id="PRU10141"/>
    </source>
</evidence>
<sequence length="865" mass="98699">MGFSVDLQGRAAHEALISRQDAELRLLETMRRCVAGKVKCDREYAAALASVSAQGLKVDRSDDLAGSLVAQAWKAMMDELDNAGRLFRSNADLVEKETLERLNALCQEKRKARKQYQEEHSRILQRFNHLSEEVLRKKSDYQKQIEFYRLMRSRFEEHYVKSGRGGRKLDDVRDKYQRACRKLHLVHNEYVLLLAEAEVYETEFRTVLLPSLLQQHQTILEGFVVSWRSIMREMARLWNYASRQFSEVNTQMEANLEIIKPGEEYSDFTEKHKTHPTEPIRLSFDKNLVEDSSGKLLANQLTVDNLTVEWVRAKMFDLEIRLKETQEKQATCHLQENSELVTNELRAESKRILRQLDVIKKALNDLGCEELPVGCDLPSIENSFDQNQENLTSDILPPKRPSLPSQSLHVSASLVDMLRKPFRRKSVPNSPLLRSGALADPSSGVGALNDDVTIVSIEPPSPPLPPQPSPNNDSQTLINNAINVHSMNVIGSSTRSLVDEEWFHGVLPREEVVRLLTKEGDFLVRETTRNDENQTVLSVCWGGHKHFIVQTTAEGQFRFEGPAFPTIQELIMYQFQSNLAVTSRSGAVLRTPIPRERWELNNDDVILLEKIGRGNFGDVYKARLRTSNDEEVAVKTCRMTVPDEHKRKFLQEGRILKQYDHPNIVKLIGICVQKQPIMIVMELVVGGSLLTFLRNNASSLTQKQMLLMCKDAAAGMQYLESKNCIHRDLAARNCLVAADNSVKISDFGMSREEEEYIVSDGMKQIPIKWTAPEALNYGKYTSLCDVWSYGVLAWEVFAKGGTPYPGLTNSKAREKIDSGYRMPAPEGTPDEMYRLMLRCWEYKAENRPHFEQIYSVVENLCSSVR</sequence>
<dbReference type="PIRSF" id="PIRSF000632">
    <property type="entry name" value="TyrPK_fps"/>
    <property type="match status" value="1"/>
</dbReference>
<comment type="caution">
    <text evidence="19">The sequence shown here is derived from an EMBL/GenBank/DDBJ whole genome shotgun (WGS) entry which is preliminary data.</text>
</comment>
<feature type="binding site" evidence="11 14">
    <location>
        <position position="635"/>
    </location>
    <ligand>
        <name>ATP</name>
        <dbReference type="ChEBI" id="CHEBI:30616"/>
    </ligand>
</feature>
<protein>
    <recommendedName>
        <fullName evidence="9">Tyrosine-protein kinase</fullName>
        <ecNumber evidence="9">2.7.10.2</ecNumber>
    </recommendedName>
</protein>
<keyword evidence="1" id="KW-0597">Phosphoprotein</keyword>
<dbReference type="InterPro" id="IPR027267">
    <property type="entry name" value="AH/BAR_dom_sf"/>
</dbReference>
<feature type="coiled-coil region" evidence="15">
    <location>
        <begin position="95"/>
        <end position="133"/>
    </location>
</feature>
<feature type="domain" description="Protein kinase" evidence="17">
    <location>
        <begin position="605"/>
        <end position="860"/>
    </location>
</feature>
<dbReference type="AlphaFoldDB" id="A0A482XSN3"/>
<dbReference type="CDD" id="cd10361">
    <property type="entry name" value="SH2_Fps_family"/>
    <property type="match status" value="1"/>
</dbReference>
<dbReference type="InParanoid" id="A0A482XSN3"/>
<keyword evidence="7 9" id="KW-0829">Tyrosine-protein kinase</keyword>
<dbReference type="InterPro" id="IPR036860">
    <property type="entry name" value="SH2_dom_sf"/>
</dbReference>
<dbReference type="CDD" id="cd05041">
    <property type="entry name" value="PTKc_Fes_like"/>
    <property type="match status" value="1"/>
</dbReference>
<dbReference type="InterPro" id="IPR001060">
    <property type="entry name" value="FCH_dom"/>
</dbReference>
<keyword evidence="5 9" id="KW-0067">ATP-binding</keyword>
<dbReference type="PROSITE" id="PS00109">
    <property type="entry name" value="PROTEIN_KINASE_TYR"/>
    <property type="match status" value="1"/>
</dbReference>
<dbReference type="InterPro" id="IPR050198">
    <property type="entry name" value="Non-receptor_tyrosine_kinases"/>
</dbReference>
<dbReference type="Gene3D" id="1.20.1270.60">
    <property type="entry name" value="Arfaptin homology (AH) domain/BAR domain"/>
    <property type="match status" value="1"/>
</dbReference>
<feature type="binding site" evidence="11">
    <location>
        <begin position="611"/>
        <end position="619"/>
    </location>
    <ligand>
        <name>ATP</name>
        <dbReference type="ChEBI" id="CHEBI:30616"/>
    </ligand>
</feature>
<dbReference type="OrthoDB" id="546826at2759"/>
<feature type="domain" description="F-BAR" evidence="18">
    <location>
        <begin position="1"/>
        <end position="264"/>
    </location>
</feature>
<dbReference type="SMART" id="SM00055">
    <property type="entry name" value="FCH"/>
    <property type="match status" value="1"/>
</dbReference>
<dbReference type="InterPro" id="IPR020635">
    <property type="entry name" value="Tyr_kinase_cat_dom"/>
</dbReference>
<dbReference type="Pfam" id="PF00017">
    <property type="entry name" value="SH2"/>
    <property type="match status" value="1"/>
</dbReference>
<dbReference type="InterPro" id="IPR011009">
    <property type="entry name" value="Kinase-like_dom_sf"/>
</dbReference>
<evidence type="ECO:0000259" key="16">
    <source>
        <dbReference type="PROSITE" id="PS50001"/>
    </source>
</evidence>
<organism evidence="19 20">
    <name type="scientific">Laodelphax striatellus</name>
    <name type="common">Small brown planthopper</name>
    <name type="synonym">Delphax striatella</name>
    <dbReference type="NCBI Taxonomy" id="195883"/>
    <lineage>
        <taxon>Eukaryota</taxon>
        <taxon>Metazoa</taxon>
        <taxon>Ecdysozoa</taxon>
        <taxon>Arthropoda</taxon>
        <taxon>Hexapoda</taxon>
        <taxon>Insecta</taxon>
        <taxon>Pterygota</taxon>
        <taxon>Neoptera</taxon>
        <taxon>Paraneoptera</taxon>
        <taxon>Hemiptera</taxon>
        <taxon>Auchenorrhyncha</taxon>
        <taxon>Fulgoroidea</taxon>
        <taxon>Delphacidae</taxon>
        <taxon>Criomorphinae</taxon>
        <taxon>Laodelphax</taxon>
    </lineage>
</organism>
<dbReference type="Pfam" id="PF07714">
    <property type="entry name" value="PK_Tyr_Ser-Thr"/>
    <property type="match status" value="1"/>
</dbReference>
<dbReference type="InterPro" id="IPR000980">
    <property type="entry name" value="SH2"/>
</dbReference>
<evidence type="ECO:0000256" key="6">
    <source>
        <dbReference type="ARBA" id="ARBA00023054"/>
    </source>
</evidence>
<keyword evidence="4 9" id="KW-0418">Kinase</keyword>
<dbReference type="SMART" id="SM00252">
    <property type="entry name" value="SH2"/>
    <property type="match status" value="1"/>
</dbReference>
<evidence type="ECO:0000256" key="2">
    <source>
        <dbReference type="ARBA" id="ARBA00022679"/>
    </source>
</evidence>
<dbReference type="CDD" id="cd07657">
    <property type="entry name" value="F-BAR_Fes_Fer"/>
    <property type="match status" value="1"/>
</dbReference>
<feature type="domain" description="SH2" evidence="16">
    <location>
        <begin position="502"/>
        <end position="593"/>
    </location>
</feature>
<dbReference type="Pfam" id="PF00611">
    <property type="entry name" value="FCH"/>
    <property type="match status" value="1"/>
</dbReference>
<dbReference type="PROSITE" id="PS50011">
    <property type="entry name" value="PROTEIN_KINASE_DOM"/>
    <property type="match status" value="1"/>
</dbReference>
<dbReference type="SUPFAM" id="SSF103657">
    <property type="entry name" value="BAR/IMD domain-like"/>
    <property type="match status" value="1"/>
</dbReference>
<keyword evidence="3 9" id="KW-0547">Nucleotide-binding</keyword>
<dbReference type="EC" id="2.7.10.2" evidence="9"/>
<evidence type="ECO:0000256" key="9">
    <source>
        <dbReference type="PIRNR" id="PIRNR000632"/>
    </source>
</evidence>
<dbReference type="GO" id="GO:0002009">
    <property type="term" value="P:morphogenesis of an epithelium"/>
    <property type="evidence" value="ECO:0007669"/>
    <property type="project" value="UniProtKB-ARBA"/>
</dbReference>
<dbReference type="FunFam" id="1.10.510.10:FF:000212">
    <property type="entry name" value="Tyrosine-protein kinase"/>
    <property type="match status" value="1"/>
</dbReference>
<dbReference type="SMART" id="SM00219">
    <property type="entry name" value="TyrKc"/>
    <property type="match status" value="1"/>
</dbReference>
<dbReference type="PRINTS" id="PR00109">
    <property type="entry name" value="TYRKINASE"/>
</dbReference>
<evidence type="ECO:0000256" key="15">
    <source>
        <dbReference type="SAM" id="Coils"/>
    </source>
</evidence>
<evidence type="ECO:0000313" key="19">
    <source>
        <dbReference type="EMBL" id="RZF47941.1"/>
    </source>
</evidence>
<dbReference type="PANTHER" id="PTHR24418">
    <property type="entry name" value="TYROSINE-PROTEIN KINASE"/>
    <property type="match status" value="1"/>
</dbReference>
<keyword evidence="6 13" id="KW-0175">Coiled coil</keyword>
<dbReference type="Gene3D" id="3.30.505.10">
    <property type="entry name" value="SH2 domain"/>
    <property type="match status" value="1"/>
</dbReference>
<evidence type="ECO:0000256" key="7">
    <source>
        <dbReference type="ARBA" id="ARBA00023137"/>
    </source>
</evidence>
<evidence type="ECO:0000256" key="11">
    <source>
        <dbReference type="PIRSR" id="PIRSR000632-2"/>
    </source>
</evidence>
<dbReference type="PROSITE" id="PS51741">
    <property type="entry name" value="F_BAR"/>
    <property type="match status" value="1"/>
</dbReference>
<dbReference type="InterPro" id="IPR016250">
    <property type="entry name" value="Tyr-prot_kinase_Fes/Fps"/>
</dbReference>
<dbReference type="SMR" id="A0A482XSN3"/>
<dbReference type="STRING" id="195883.A0A482XSN3"/>
<dbReference type="InterPro" id="IPR035849">
    <property type="entry name" value="Fes/Fps/Fer_SH2"/>
</dbReference>
<proteinExistence type="inferred from homology"/>
<dbReference type="Proteomes" id="UP000291343">
    <property type="component" value="Unassembled WGS sequence"/>
</dbReference>
<accession>A0A482XSN3</accession>
<evidence type="ECO:0000256" key="8">
    <source>
        <dbReference type="ARBA" id="ARBA00051245"/>
    </source>
</evidence>
<dbReference type="InterPro" id="IPR017441">
    <property type="entry name" value="Protein_kinase_ATP_BS"/>
</dbReference>
<gene>
    <name evidence="19" type="ORF">LSTR_LSTR008745</name>
</gene>
<dbReference type="SUPFAM" id="SSF55550">
    <property type="entry name" value="SH2 domain"/>
    <property type="match status" value="1"/>
</dbReference>
<dbReference type="InterPro" id="IPR001245">
    <property type="entry name" value="Ser-Thr/Tyr_kinase_cat_dom"/>
</dbReference>
<evidence type="ECO:0000313" key="20">
    <source>
        <dbReference type="Proteomes" id="UP000291343"/>
    </source>
</evidence>
<dbReference type="SUPFAM" id="SSF56112">
    <property type="entry name" value="Protein kinase-like (PK-like)"/>
    <property type="match status" value="1"/>
</dbReference>
<dbReference type="PROSITE" id="PS00107">
    <property type="entry name" value="PROTEIN_KINASE_ATP"/>
    <property type="match status" value="1"/>
</dbReference>
<dbReference type="EMBL" id="QKKF02002906">
    <property type="protein sequence ID" value="RZF47941.1"/>
    <property type="molecule type" value="Genomic_DNA"/>
</dbReference>
<evidence type="ECO:0000256" key="5">
    <source>
        <dbReference type="ARBA" id="ARBA00022840"/>
    </source>
</evidence>
<evidence type="ECO:0000256" key="3">
    <source>
        <dbReference type="ARBA" id="ARBA00022741"/>
    </source>
</evidence>
<name>A0A482XSN3_LAOST</name>
<dbReference type="FunFam" id="3.30.200.20:FF:000089">
    <property type="entry name" value="Tyrosine-protein kinase"/>
    <property type="match status" value="1"/>
</dbReference>
<evidence type="ECO:0000256" key="10">
    <source>
        <dbReference type="PIRSR" id="PIRSR000632-1"/>
    </source>
</evidence>
<evidence type="ECO:0000259" key="17">
    <source>
        <dbReference type="PROSITE" id="PS50011"/>
    </source>
</evidence>
<evidence type="ECO:0000256" key="1">
    <source>
        <dbReference type="ARBA" id="ARBA00022553"/>
    </source>
</evidence>
<dbReference type="GO" id="GO:0004715">
    <property type="term" value="F:non-membrane spanning protein tyrosine kinase activity"/>
    <property type="evidence" value="ECO:0007669"/>
    <property type="project" value="UniProtKB-EC"/>
</dbReference>
<dbReference type="Gene3D" id="1.10.510.10">
    <property type="entry name" value="Transferase(Phosphotransferase) domain 1"/>
    <property type="match status" value="1"/>
</dbReference>
<keyword evidence="2 9" id="KW-0808">Transferase</keyword>
<evidence type="ECO:0000259" key="18">
    <source>
        <dbReference type="PROSITE" id="PS51741"/>
    </source>
</evidence>
<keyword evidence="20" id="KW-1185">Reference proteome</keyword>
<dbReference type="FunCoup" id="A0A482XSN3">
    <property type="interactions" value="182"/>
</dbReference>
<evidence type="ECO:0000256" key="12">
    <source>
        <dbReference type="PROSITE-ProRule" id="PRU00191"/>
    </source>
</evidence>
<dbReference type="GO" id="GO:0005524">
    <property type="term" value="F:ATP binding"/>
    <property type="evidence" value="ECO:0007669"/>
    <property type="project" value="UniProtKB-UniRule"/>
</dbReference>
<dbReference type="PROSITE" id="PS50001">
    <property type="entry name" value="SH2"/>
    <property type="match status" value="1"/>
</dbReference>
<evidence type="ECO:0000256" key="4">
    <source>
        <dbReference type="ARBA" id="ARBA00022777"/>
    </source>
</evidence>
<dbReference type="InterPro" id="IPR008266">
    <property type="entry name" value="Tyr_kinase_AS"/>
</dbReference>
<dbReference type="InterPro" id="IPR000719">
    <property type="entry name" value="Prot_kinase_dom"/>
</dbReference>
<reference evidence="19 20" key="1">
    <citation type="journal article" date="2017" name="Gigascience">
        <title>Genome sequence of the small brown planthopper, Laodelphax striatellus.</title>
        <authorList>
            <person name="Zhu J."/>
            <person name="Jiang F."/>
            <person name="Wang X."/>
            <person name="Yang P."/>
            <person name="Bao Y."/>
            <person name="Zhao W."/>
            <person name="Wang W."/>
            <person name="Lu H."/>
            <person name="Wang Q."/>
            <person name="Cui N."/>
            <person name="Li J."/>
            <person name="Chen X."/>
            <person name="Luo L."/>
            <person name="Yu J."/>
            <person name="Kang L."/>
            <person name="Cui F."/>
        </authorList>
    </citation>
    <scope>NUCLEOTIDE SEQUENCE [LARGE SCALE GENOMIC DNA]</scope>
    <source>
        <strain evidence="19">Lst14</strain>
    </source>
</reference>
<feature type="active site" description="Proton acceptor" evidence="10">
    <location>
        <position position="728"/>
    </location>
</feature>
<comment type="similarity">
    <text evidence="9">Belongs to the protein kinase superfamily. Tyr protein kinase family. Fes/fps subfamily.</text>
</comment>
<dbReference type="FunFam" id="3.30.505.10:FF:000051">
    <property type="entry name" value="Tyrosine-protein kinase"/>
    <property type="match status" value="1"/>
</dbReference>